<sequence length="209" mass="23782">MTQARAANGTSGARAIGCFDRARPRRGVLSDLLTNISNAKNRFDASNYSYTPDFGKLMSESDSKAGSELVLKAATRQSSWFTTRSVHTKDVGVHFITTHTELQFVISFSFLRKKYTQIREITFPHTARDVNLKSCRRYYMKRRGRAAHATTSDRKGVREALRDGEFKVEWANESGRAKLPAYNCRIPTPKRFGLFSDQRPRHSGRDLCH</sequence>
<dbReference type="EMBL" id="BGZK01001100">
    <property type="protein sequence ID" value="GBP71195.1"/>
    <property type="molecule type" value="Genomic_DNA"/>
</dbReference>
<organism evidence="1 2">
    <name type="scientific">Eumeta variegata</name>
    <name type="common">Bagworm moth</name>
    <name type="synonym">Eumeta japonica</name>
    <dbReference type="NCBI Taxonomy" id="151549"/>
    <lineage>
        <taxon>Eukaryota</taxon>
        <taxon>Metazoa</taxon>
        <taxon>Ecdysozoa</taxon>
        <taxon>Arthropoda</taxon>
        <taxon>Hexapoda</taxon>
        <taxon>Insecta</taxon>
        <taxon>Pterygota</taxon>
        <taxon>Neoptera</taxon>
        <taxon>Endopterygota</taxon>
        <taxon>Lepidoptera</taxon>
        <taxon>Glossata</taxon>
        <taxon>Ditrysia</taxon>
        <taxon>Tineoidea</taxon>
        <taxon>Psychidae</taxon>
        <taxon>Oiketicinae</taxon>
        <taxon>Eumeta</taxon>
    </lineage>
</organism>
<reference evidence="1 2" key="1">
    <citation type="journal article" date="2019" name="Commun. Biol.">
        <title>The bagworm genome reveals a unique fibroin gene that provides high tensile strength.</title>
        <authorList>
            <person name="Kono N."/>
            <person name="Nakamura H."/>
            <person name="Ohtoshi R."/>
            <person name="Tomita M."/>
            <person name="Numata K."/>
            <person name="Arakawa K."/>
        </authorList>
    </citation>
    <scope>NUCLEOTIDE SEQUENCE [LARGE SCALE GENOMIC DNA]</scope>
</reference>
<name>A0A4C1Y9R0_EUMVA</name>
<keyword evidence="2" id="KW-1185">Reference proteome</keyword>
<accession>A0A4C1Y9R0</accession>
<proteinExistence type="predicted"/>
<protein>
    <submittedName>
        <fullName evidence="1">Uncharacterized protein</fullName>
    </submittedName>
</protein>
<dbReference type="Proteomes" id="UP000299102">
    <property type="component" value="Unassembled WGS sequence"/>
</dbReference>
<evidence type="ECO:0000313" key="2">
    <source>
        <dbReference type="Proteomes" id="UP000299102"/>
    </source>
</evidence>
<comment type="caution">
    <text evidence="1">The sequence shown here is derived from an EMBL/GenBank/DDBJ whole genome shotgun (WGS) entry which is preliminary data.</text>
</comment>
<evidence type="ECO:0000313" key="1">
    <source>
        <dbReference type="EMBL" id="GBP71195.1"/>
    </source>
</evidence>
<dbReference type="AlphaFoldDB" id="A0A4C1Y9R0"/>
<gene>
    <name evidence="1" type="ORF">EVAR_17988_1</name>
</gene>